<keyword evidence="4" id="KW-0804">Transcription</keyword>
<evidence type="ECO:0000259" key="7">
    <source>
        <dbReference type="PROSITE" id="PS51005"/>
    </source>
</evidence>
<keyword evidence="3" id="KW-0238">DNA-binding</keyword>
<dbReference type="EMBL" id="JAATIQ010000053">
    <property type="protein sequence ID" value="KAF4392355.1"/>
    <property type="molecule type" value="Genomic_DNA"/>
</dbReference>
<dbReference type="GO" id="GO:0003677">
    <property type="term" value="F:DNA binding"/>
    <property type="evidence" value="ECO:0007669"/>
    <property type="project" value="UniProtKB-KW"/>
</dbReference>
<evidence type="ECO:0000256" key="4">
    <source>
        <dbReference type="ARBA" id="ARBA00023163"/>
    </source>
</evidence>
<dbReference type="PANTHER" id="PTHR31744">
    <property type="entry name" value="PROTEIN CUP-SHAPED COTYLEDON 2-RELATED"/>
    <property type="match status" value="1"/>
</dbReference>
<dbReference type="GO" id="GO:0005634">
    <property type="term" value="C:nucleus"/>
    <property type="evidence" value="ECO:0007669"/>
    <property type="project" value="UniProtKB-SubCell"/>
</dbReference>
<evidence type="ECO:0000256" key="3">
    <source>
        <dbReference type="ARBA" id="ARBA00023125"/>
    </source>
</evidence>
<dbReference type="Pfam" id="PF02365">
    <property type="entry name" value="NAM"/>
    <property type="match status" value="1"/>
</dbReference>
<keyword evidence="2" id="KW-0805">Transcription regulation</keyword>
<comment type="subcellular location">
    <subcellularLocation>
        <location evidence="1">Nucleus</location>
    </subcellularLocation>
</comment>
<proteinExistence type="predicted"/>
<organism evidence="8 9">
    <name type="scientific">Cannabis sativa</name>
    <name type="common">Hemp</name>
    <name type="synonym">Marijuana</name>
    <dbReference type="NCBI Taxonomy" id="3483"/>
    <lineage>
        <taxon>Eukaryota</taxon>
        <taxon>Viridiplantae</taxon>
        <taxon>Streptophyta</taxon>
        <taxon>Embryophyta</taxon>
        <taxon>Tracheophyta</taxon>
        <taxon>Spermatophyta</taxon>
        <taxon>Magnoliopsida</taxon>
        <taxon>eudicotyledons</taxon>
        <taxon>Gunneridae</taxon>
        <taxon>Pentapetalae</taxon>
        <taxon>rosids</taxon>
        <taxon>fabids</taxon>
        <taxon>Rosales</taxon>
        <taxon>Cannabaceae</taxon>
        <taxon>Cannabis</taxon>
    </lineage>
</organism>
<gene>
    <name evidence="8" type="ORF">G4B88_005314</name>
</gene>
<dbReference type="PROSITE" id="PS51005">
    <property type="entry name" value="NAC"/>
    <property type="match status" value="1"/>
</dbReference>
<dbReference type="SUPFAM" id="SSF101941">
    <property type="entry name" value="NAC domain"/>
    <property type="match status" value="1"/>
</dbReference>
<dbReference type="PANTHER" id="PTHR31744:SF233">
    <property type="entry name" value="NAC DOMAIN-CONTAINING PROTEIN 72-LIKE"/>
    <property type="match status" value="1"/>
</dbReference>
<accession>A0A7J6HBB2</accession>
<comment type="caution">
    <text evidence="8">The sequence shown here is derived from an EMBL/GenBank/DDBJ whole genome shotgun (WGS) entry which is preliminary data.</text>
</comment>
<evidence type="ECO:0000256" key="2">
    <source>
        <dbReference type="ARBA" id="ARBA00023015"/>
    </source>
</evidence>
<reference evidence="8 9" key="1">
    <citation type="journal article" date="2020" name="bioRxiv">
        <title>Sequence and annotation of 42 cannabis genomes reveals extensive copy number variation in cannabinoid synthesis and pathogen resistance genes.</title>
        <authorList>
            <person name="Mckernan K.J."/>
            <person name="Helbert Y."/>
            <person name="Kane L.T."/>
            <person name="Ebling H."/>
            <person name="Zhang L."/>
            <person name="Liu B."/>
            <person name="Eaton Z."/>
            <person name="Mclaughlin S."/>
            <person name="Kingan S."/>
            <person name="Baybayan P."/>
            <person name="Concepcion G."/>
            <person name="Jordan M."/>
            <person name="Riva A."/>
            <person name="Barbazuk W."/>
            <person name="Harkins T."/>
        </authorList>
    </citation>
    <scope>NUCLEOTIDE SEQUENCE [LARGE SCALE GENOMIC DNA]</scope>
    <source>
        <strain evidence="9">cv. Jamaican Lion 4</strain>
        <tissue evidence="8">Leaf</tissue>
    </source>
</reference>
<dbReference type="InterPro" id="IPR003441">
    <property type="entry name" value="NAC-dom"/>
</dbReference>
<dbReference type="GO" id="GO:0006355">
    <property type="term" value="P:regulation of DNA-templated transcription"/>
    <property type="evidence" value="ECO:0007669"/>
    <property type="project" value="InterPro"/>
</dbReference>
<evidence type="ECO:0000256" key="5">
    <source>
        <dbReference type="ARBA" id="ARBA00023242"/>
    </source>
</evidence>
<sequence length="374" mass="42062">MEREPSSSSGTTKTSPNTNTTLNPILPPGFRFHPSDQELIVHYLKNKVASKPLPASFIADIDLYKYNPWELPKKAAFGEEEWYFFSPRDRKYPKGERPNRAAGLGYWKATGIDKPIFSSYGLSKKIGVKKALVFYAGRPPKGEKTDWSMNEYRLLDSPPINKSSRFKGSMRVSELKEYRSLALLIHVVNHMLDDWVLCRVRYKGNIPKHTTHEIQKAHSTQPMSCLPQKAEEISLGSATANRDQMITDYIYKDCILLAWILAGQSVTPMETIPRVGFTGSNNSSDGNNLSPFSENGSNGVNGLTVSSMDNSFNIQNGETSEEKDSEYVDSETIDPDLSLNRMAETDIWSYIQNQSQDDMYNANLANELALTGIY</sequence>
<feature type="region of interest" description="Disordered" evidence="6">
    <location>
        <begin position="1"/>
        <end position="27"/>
    </location>
</feature>
<name>A0A7J6HBB2_CANSA</name>
<evidence type="ECO:0000256" key="1">
    <source>
        <dbReference type="ARBA" id="ARBA00004123"/>
    </source>
</evidence>
<feature type="compositionally biased region" description="Polar residues" evidence="6">
    <location>
        <begin position="291"/>
        <end position="318"/>
    </location>
</feature>
<dbReference type="Gene3D" id="2.170.150.80">
    <property type="entry name" value="NAC domain"/>
    <property type="match status" value="1"/>
</dbReference>
<protein>
    <recommendedName>
        <fullName evidence="7">NAC domain-containing protein</fullName>
    </recommendedName>
</protein>
<feature type="domain" description="NAC" evidence="7">
    <location>
        <begin position="26"/>
        <end position="203"/>
    </location>
</feature>
<keyword evidence="5" id="KW-0539">Nucleus</keyword>
<dbReference type="AlphaFoldDB" id="A0A7J6HBB2"/>
<evidence type="ECO:0000256" key="6">
    <source>
        <dbReference type="SAM" id="MobiDB-lite"/>
    </source>
</evidence>
<dbReference type="InterPro" id="IPR036093">
    <property type="entry name" value="NAC_dom_sf"/>
</dbReference>
<feature type="compositionally biased region" description="Low complexity" evidence="6">
    <location>
        <begin position="1"/>
        <end position="24"/>
    </location>
</feature>
<feature type="region of interest" description="Disordered" evidence="6">
    <location>
        <begin position="277"/>
        <end position="329"/>
    </location>
</feature>
<evidence type="ECO:0000313" key="9">
    <source>
        <dbReference type="Proteomes" id="UP000583929"/>
    </source>
</evidence>
<dbReference type="Proteomes" id="UP000583929">
    <property type="component" value="Unassembled WGS sequence"/>
</dbReference>
<evidence type="ECO:0000313" key="8">
    <source>
        <dbReference type="EMBL" id="KAF4392355.1"/>
    </source>
</evidence>
<feature type="compositionally biased region" description="Low complexity" evidence="6">
    <location>
        <begin position="279"/>
        <end position="290"/>
    </location>
</feature>
<keyword evidence="9" id="KW-1185">Reference proteome</keyword>